<evidence type="ECO:0008006" key="3">
    <source>
        <dbReference type="Google" id="ProtNLM"/>
    </source>
</evidence>
<reference evidence="1 2" key="1">
    <citation type="submission" date="2017-04" db="EMBL/GenBank/DDBJ databases">
        <authorList>
            <person name="Afonso C.L."/>
            <person name="Miller P.J."/>
            <person name="Scott M.A."/>
            <person name="Spackman E."/>
            <person name="Goraichik I."/>
            <person name="Dimitrov K.M."/>
            <person name="Suarez D.L."/>
            <person name="Swayne D.E."/>
        </authorList>
    </citation>
    <scope>NUCLEOTIDE SEQUENCE [LARGE SCALE GENOMIC DNA]</scope>
    <source>
        <strain evidence="1 2">USBA 355</strain>
    </source>
</reference>
<dbReference type="EMBL" id="FWZX01000048">
    <property type="protein sequence ID" value="SMF82955.1"/>
    <property type="molecule type" value="Genomic_DNA"/>
</dbReference>
<name>A0A1Y6CRI6_9PROT</name>
<protein>
    <recommendedName>
        <fullName evidence="3">Homeodomain-like domain-containing protein</fullName>
    </recommendedName>
</protein>
<evidence type="ECO:0000313" key="1">
    <source>
        <dbReference type="EMBL" id="SMF82955.1"/>
    </source>
</evidence>
<dbReference type="Proteomes" id="UP000192917">
    <property type="component" value="Unassembled WGS sequence"/>
</dbReference>
<sequence>MTVDFHQILPAELADVAKAAGLEAALKLRKELGGTIVHVPARPRGKELLVRTVGLEAARKIAEAFPRSGEIRVPMGKRLQPALIAHLLAEGRPVQEVARLVGCHAESVRRIKNGRVDSRQADLFDEERRPSGAS</sequence>
<evidence type="ECO:0000313" key="2">
    <source>
        <dbReference type="Proteomes" id="UP000192917"/>
    </source>
</evidence>
<dbReference type="RefSeq" id="WP_085127027.1">
    <property type="nucleotide sequence ID" value="NZ_FWZX01000048.1"/>
</dbReference>
<dbReference type="AlphaFoldDB" id="A0A1Y6CRI6"/>
<accession>A0A1Y6CRI6</accession>
<dbReference type="STRING" id="560819.SAMN05428998_14826"/>
<organism evidence="1 2">
    <name type="scientific">Tistlia consotensis USBA 355</name>
    <dbReference type="NCBI Taxonomy" id="560819"/>
    <lineage>
        <taxon>Bacteria</taxon>
        <taxon>Pseudomonadati</taxon>
        <taxon>Pseudomonadota</taxon>
        <taxon>Alphaproteobacteria</taxon>
        <taxon>Rhodospirillales</taxon>
        <taxon>Rhodovibrionaceae</taxon>
        <taxon>Tistlia</taxon>
    </lineage>
</organism>
<proteinExistence type="predicted"/>
<keyword evidence="2" id="KW-1185">Reference proteome</keyword>
<gene>
    <name evidence="1" type="ORF">SAMN05428998_14826</name>
</gene>